<feature type="signal peptide" evidence="3">
    <location>
        <begin position="1"/>
        <end position="18"/>
    </location>
</feature>
<dbReference type="OrthoDB" id="544868at2759"/>
<name>A0A5J5DMI7_9PERO</name>
<proteinExistence type="predicted"/>
<evidence type="ECO:0000256" key="3">
    <source>
        <dbReference type="SAM" id="SignalP"/>
    </source>
</evidence>
<accession>A0A5J5DMI7</accession>
<evidence type="ECO:0000313" key="4">
    <source>
        <dbReference type="EMBL" id="KAA8594443.1"/>
    </source>
</evidence>
<organism evidence="4 5">
    <name type="scientific">Etheostoma spectabile</name>
    <name type="common">orangethroat darter</name>
    <dbReference type="NCBI Taxonomy" id="54343"/>
    <lineage>
        <taxon>Eukaryota</taxon>
        <taxon>Metazoa</taxon>
        <taxon>Chordata</taxon>
        <taxon>Craniata</taxon>
        <taxon>Vertebrata</taxon>
        <taxon>Euteleostomi</taxon>
        <taxon>Actinopterygii</taxon>
        <taxon>Neopterygii</taxon>
        <taxon>Teleostei</taxon>
        <taxon>Neoteleostei</taxon>
        <taxon>Acanthomorphata</taxon>
        <taxon>Eupercaria</taxon>
        <taxon>Perciformes</taxon>
        <taxon>Percoidei</taxon>
        <taxon>Percidae</taxon>
        <taxon>Etheostomatinae</taxon>
        <taxon>Etheostoma</taxon>
    </lineage>
</organism>
<reference evidence="4 5" key="1">
    <citation type="submission" date="2019-08" db="EMBL/GenBank/DDBJ databases">
        <title>A chromosome-level genome assembly, high-density linkage maps, and genome scans reveal the genomic architecture of hybrid incompatibilities underlying speciation via character displacement in darters (Percidae: Etheostominae).</title>
        <authorList>
            <person name="Moran R.L."/>
            <person name="Catchen J.M."/>
            <person name="Fuller R.C."/>
        </authorList>
    </citation>
    <scope>NUCLEOTIDE SEQUENCE [LARGE SCALE GENOMIC DNA]</scope>
    <source>
        <strain evidence="4">EspeVRDwgs_2016</strain>
        <tissue evidence="4">Muscle</tissue>
    </source>
</reference>
<comment type="caution">
    <text evidence="4">The sequence shown here is derived from an EMBL/GenBank/DDBJ whole genome shotgun (WGS) entry which is preliminary data.</text>
</comment>
<protein>
    <submittedName>
        <fullName evidence="4">Uncharacterized protein</fullName>
    </submittedName>
</protein>
<dbReference type="Proteomes" id="UP000327493">
    <property type="component" value="Chromosome 2"/>
</dbReference>
<evidence type="ECO:0000256" key="2">
    <source>
        <dbReference type="SAM" id="Phobius"/>
    </source>
</evidence>
<keyword evidence="5" id="KW-1185">Reference proteome</keyword>
<keyword evidence="2" id="KW-0812">Transmembrane</keyword>
<dbReference type="EMBL" id="VOFY01000002">
    <property type="protein sequence ID" value="KAA8594443.1"/>
    <property type="molecule type" value="Genomic_DNA"/>
</dbReference>
<keyword evidence="2" id="KW-1133">Transmembrane helix</keyword>
<keyword evidence="2" id="KW-0472">Membrane</keyword>
<feature type="transmembrane region" description="Helical" evidence="2">
    <location>
        <begin position="163"/>
        <end position="184"/>
    </location>
</feature>
<sequence>MDLKVVVTFSTLLLIAAGQTSFGSNSTVAQFNKTSTPSRTSIIPSEATPHPDSNLSLPVGALGLLTVTWHKTCEGDVNLSLIQPPISPLPVCHASLTHIQSLLSNVCKNQRGCAGPLRLHEGRGTQKGYNITASGAEEQNGCHTLRVRCKDVDVDVGHGQLQAYKVVTALLCCLLLLLMLIRFTRPTVKALQKRFSERRQNRWVGPTQSHSVSYHRGKTAVKTNDAEKRLSYPALERLAVSDSREPSSNRNSDYNF</sequence>
<feature type="region of interest" description="Disordered" evidence="1">
    <location>
        <begin position="202"/>
        <end position="226"/>
    </location>
</feature>
<feature type="chain" id="PRO_5023825867" evidence="3">
    <location>
        <begin position="19"/>
        <end position="256"/>
    </location>
</feature>
<evidence type="ECO:0000256" key="1">
    <source>
        <dbReference type="SAM" id="MobiDB-lite"/>
    </source>
</evidence>
<gene>
    <name evidence="4" type="ORF">FQN60_011578</name>
</gene>
<keyword evidence="3" id="KW-0732">Signal</keyword>
<dbReference type="AlphaFoldDB" id="A0A5J5DMI7"/>
<evidence type="ECO:0000313" key="5">
    <source>
        <dbReference type="Proteomes" id="UP000327493"/>
    </source>
</evidence>